<dbReference type="EMBL" id="JBFMKM010000010">
    <property type="protein sequence ID" value="KAL1303293.1"/>
    <property type="molecule type" value="Genomic_DNA"/>
</dbReference>
<feature type="compositionally biased region" description="Polar residues" evidence="6">
    <location>
        <begin position="210"/>
        <end position="221"/>
    </location>
</feature>
<dbReference type="InterPro" id="IPR008847">
    <property type="entry name" value="Suf"/>
</dbReference>
<feature type="compositionally biased region" description="Low complexity" evidence="6">
    <location>
        <begin position="79"/>
        <end position="98"/>
    </location>
</feature>
<evidence type="ECO:0000256" key="4">
    <source>
        <dbReference type="PROSITE-ProRule" id="PRU00339"/>
    </source>
</evidence>
<sequence>MEGEAAFLASLGGDEYDPAHQAQPLQEQEEEQQEQQDESLAAGQDEQEEEEEEEEEEEDDDDDYDPSSFMPDAPEEAVPSATPQPAVAPQAAASQQPEQQPPSDLPSQPPSQAPSRTASAQPNSATQAAQKPKAIGGFIEEDDDDDDDEEDSQNAIAHHGTNGNGDLAVASQSTPLRSPQASEAPAPSQLNTQVHNAPKDLDPPDVVPNGTASADSVSTPIPSAVQSQSIPAAASAAADVKAATPVPQSSFSSVPAPSSHLKPRLPQDQIGKLEDRIAEDPKGDINAWLELIALYRQKNKLEDARQVYERFFEVFPTAGEQWVAFANMELEIDDFFHLEQIFSKALLKNHNVQLWCIYLDYIRRRNNVMTDTTGTARNIINSGYEFVLNVVGIDKDSAPIWRDYINFIKDGPGNVGGTGWQDAQKMDTVRKAYQRAVTVPHALVQTLWKEYDLFETGLNKATGRKTLQEKSPAYMTARGAYTQLQNITKDLKRTTLPPLPPAPGFAGDEEFHQQVEIWQKWIQWEKEEDPVALKDEDIKAYRDRVIYAYRQAVMALRFWPQIWCDAAEWCYSEGMDAEGDDFLAQGIAANPESCLLCFKRADRIEQNLPNEEGEEGLKKKGDALREPYDTCLSAIYAMVNKTKEREPKNIAAVEEYYASLPPLSREPTPELKDEDDEDAGAKPQILTREAEKKKQIEAVKEGTKAQIKDLSKLLSNVWVALMRAFRRIQGKGKPDGLVLGLRGIFAEARKRGRLSSDVYVAAALLEHHCYKDISATKIFERGIKLFPDDEEFALEYLKHLIAINDITNARAVFETTVSKLASKPEGILKTRPLYLFMHDHESQYGDLSQITKLEKRMRDLFPSDPSLALFSRRFHNGTGEQTFNPCTFRSIISPATQLRPKSAYSNVPVASIEVPIPQPAAPPTVAATATQSSYLQSPKRPFDAGADSDVEQPARKLARGESPLKGAAGRRQQQRQRAEVYGGQSVQQAKPLPREVNVLLGIIPNASTWNAMLPKLDPARMVDIMRNIDLSRANVGGGAQAPAPSAYGGYSGGAPSAYGGQQAGAYAGYGYGR</sequence>
<comment type="subcellular location">
    <subcellularLocation>
        <location evidence="5">Nucleus</location>
    </subcellularLocation>
    <subcellularLocation>
        <location evidence="5">Cytoplasm</location>
    </subcellularLocation>
    <text evidence="5">Nucleus and/or cytoplasm.</text>
</comment>
<feature type="region of interest" description="Disordered" evidence="6">
    <location>
        <begin position="1"/>
        <end position="223"/>
    </location>
</feature>
<feature type="compositionally biased region" description="Polar residues" evidence="6">
    <location>
        <begin position="170"/>
        <end position="181"/>
    </location>
</feature>
<dbReference type="Pfam" id="PF05843">
    <property type="entry name" value="Suf"/>
    <property type="match status" value="1"/>
</dbReference>
<proteinExistence type="predicted"/>
<reference evidence="8 9" key="1">
    <citation type="submission" date="2024-07" db="EMBL/GenBank/DDBJ databases">
        <title>Draft sequence of the Neodothiora populina.</title>
        <authorList>
            <person name="Drown D.D."/>
            <person name="Schuette U.S."/>
            <person name="Buechlein A.B."/>
            <person name="Rusch D.R."/>
            <person name="Winton L.W."/>
            <person name="Adams G.A."/>
        </authorList>
    </citation>
    <scope>NUCLEOTIDE SEQUENCE [LARGE SCALE GENOMIC DNA]</scope>
    <source>
        <strain evidence="8 9">CPC 39397</strain>
    </source>
</reference>
<dbReference type="Proteomes" id="UP001562354">
    <property type="component" value="Unassembled WGS sequence"/>
</dbReference>
<dbReference type="PANTHER" id="PTHR19980">
    <property type="entry name" value="RNA CLEAVAGE STIMULATION FACTOR"/>
    <property type="match status" value="1"/>
</dbReference>
<dbReference type="InterPro" id="IPR045243">
    <property type="entry name" value="Rna14-like"/>
</dbReference>
<evidence type="ECO:0000256" key="2">
    <source>
        <dbReference type="ARBA" id="ARBA00022737"/>
    </source>
</evidence>
<keyword evidence="9" id="KW-1185">Reference proteome</keyword>
<evidence type="ECO:0000313" key="8">
    <source>
        <dbReference type="EMBL" id="KAL1303293.1"/>
    </source>
</evidence>
<keyword evidence="5" id="KW-0507">mRNA processing</keyword>
<name>A0ABR3PBJ7_9PEZI</name>
<dbReference type="InterPro" id="IPR011990">
    <property type="entry name" value="TPR-like_helical_dom_sf"/>
</dbReference>
<feature type="compositionally biased region" description="Low complexity" evidence="6">
    <location>
        <begin position="113"/>
        <end position="122"/>
    </location>
</feature>
<dbReference type="SMART" id="SM00386">
    <property type="entry name" value="HAT"/>
    <property type="match status" value="5"/>
</dbReference>
<evidence type="ECO:0000256" key="5">
    <source>
        <dbReference type="RuleBase" id="RU369035"/>
    </source>
</evidence>
<dbReference type="RefSeq" id="XP_069199568.1">
    <property type="nucleotide sequence ID" value="XM_069346690.1"/>
</dbReference>
<accession>A0ABR3PBJ7</accession>
<comment type="function">
    <text evidence="1 5">Component of the cleavage factor IA (CFIA) complex, which is involved in the endonucleolytic cleavage during polyadenylation-dependent pre-mRNA 3'-end formation.</text>
</comment>
<feature type="compositionally biased region" description="Acidic residues" evidence="6">
    <location>
        <begin position="27"/>
        <end position="37"/>
    </location>
</feature>
<keyword evidence="4" id="KW-0802">TPR repeat</keyword>
<evidence type="ECO:0000259" key="7">
    <source>
        <dbReference type="Pfam" id="PF05843"/>
    </source>
</evidence>
<evidence type="ECO:0000313" key="9">
    <source>
        <dbReference type="Proteomes" id="UP001562354"/>
    </source>
</evidence>
<evidence type="ECO:0000256" key="3">
    <source>
        <dbReference type="ARBA" id="ARBA00023242"/>
    </source>
</evidence>
<evidence type="ECO:0000256" key="1">
    <source>
        <dbReference type="ARBA" id="ARBA00002863"/>
    </source>
</evidence>
<dbReference type="InterPro" id="IPR003107">
    <property type="entry name" value="HAT"/>
</dbReference>
<comment type="caution">
    <text evidence="8">The sequence shown here is derived from an EMBL/GenBank/DDBJ whole genome shotgun (WGS) entry which is preliminary data.</text>
</comment>
<feature type="repeat" description="TPR" evidence="4">
    <location>
        <begin position="285"/>
        <end position="318"/>
    </location>
</feature>
<feature type="compositionally biased region" description="Pro residues" evidence="6">
    <location>
        <begin position="99"/>
        <end position="112"/>
    </location>
</feature>
<feature type="domain" description="Suppressor of forked" evidence="7">
    <location>
        <begin position="268"/>
        <end position="875"/>
    </location>
</feature>
<feature type="region of interest" description="Disordered" evidence="6">
    <location>
        <begin position="662"/>
        <end position="687"/>
    </location>
</feature>
<dbReference type="Gene3D" id="1.25.40.1040">
    <property type="match status" value="2"/>
</dbReference>
<dbReference type="GeneID" id="95980398"/>
<dbReference type="SUPFAM" id="SSF48452">
    <property type="entry name" value="TPR-like"/>
    <property type="match status" value="2"/>
</dbReference>
<protein>
    <recommendedName>
        <fullName evidence="5">mRNA 3'-end-processing protein RNA14</fullName>
    </recommendedName>
</protein>
<dbReference type="PANTHER" id="PTHR19980:SF0">
    <property type="entry name" value="CLEAVAGE STIMULATION FACTOR SUBUNIT 3"/>
    <property type="match status" value="1"/>
</dbReference>
<feature type="compositionally biased region" description="Acidic residues" evidence="6">
    <location>
        <begin position="45"/>
        <end position="65"/>
    </location>
</feature>
<keyword evidence="5" id="KW-0963">Cytoplasm</keyword>
<gene>
    <name evidence="8" type="ORF">AAFC00_006699</name>
</gene>
<organism evidence="8 9">
    <name type="scientific">Neodothiora populina</name>
    <dbReference type="NCBI Taxonomy" id="2781224"/>
    <lineage>
        <taxon>Eukaryota</taxon>
        <taxon>Fungi</taxon>
        <taxon>Dikarya</taxon>
        <taxon>Ascomycota</taxon>
        <taxon>Pezizomycotina</taxon>
        <taxon>Dothideomycetes</taxon>
        <taxon>Dothideomycetidae</taxon>
        <taxon>Dothideales</taxon>
        <taxon>Dothioraceae</taxon>
        <taxon>Neodothiora</taxon>
    </lineage>
</organism>
<feature type="region of interest" description="Disordered" evidence="6">
    <location>
        <begin position="247"/>
        <end position="269"/>
    </location>
</feature>
<keyword evidence="3 5" id="KW-0539">Nucleus</keyword>
<evidence type="ECO:0000256" key="6">
    <source>
        <dbReference type="SAM" id="MobiDB-lite"/>
    </source>
</evidence>
<dbReference type="InterPro" id="IPR019734">
    <property type="entry name" value="TPR_rpt"/>
</dbReference>
<feature type="region of interest" description="Disordered" evidence="6">
    <location>
        <begin position="922"/>
        <end position="987"/>
    </location>
</feature>
<feature type="compositionally biased region" description="Low complexity" evidence="6">
    <location>
        <begin position="247"/>
        <end position="259"/>
    </location>
</feature>
<keyword evidence="2" id="KW-0677">Repeat</keyword>
<dbReference type="PROSITE" id="PS50005">
    <property type="entry name" value="TPR"/>
    <property type="match status" value="1"/>
</dbReference>
<feature type="compositionally biased region" description="Acidic residues" evidence="6">
    <location>
        <begin position="139"/>
        <end position="152"/>
    </location>
</feature>